<dbReference type="Pfam" id="PF01008">
    <property type="entry name" value="IF-2B"/>
    <property type="match status" value="1"/>
</dbReference>
<dbReference type="InterPro" id="IPR000649">
    <property type="entry name" value="IF-2B-related"/>
</dbReference>
<keyword evidence="4" id="KW-1185">Reference proteome</keyword>
<dbReference type="RefSeq" id="WP_147012535.1">
    <property type="nucleotide sequence ID" value="NZ_VORB01000001.1"/>
</dbReference>
<dbReference type="UniPathway" id="UPA00904">
    <property type="reaction ID" value="UER00874"/>
</dbReference>
<dbReference type="NCBIfam" id="TIGR00524">
    <property type="entry name" value="eIF-2B_rel"/>
    <property type="match status" value="1"/>
</dbReference>
<name>A0A5C6VJ62_9FLAO</name>
<keyword evidence="2" id="KW-0486">Methionine biosynthesis</keyword>
<reference evidence="3 4" key="1">
    <citation type="submission" date="2019-08" db="EMBL/GenBank/DDBJ databases">
        <title>Genome of Luteibaculum oceani JCM 18817.</title>
        <authorList>
            <person name="Bowman J.P."/>
        </authorList>
    </citation>
    <scope>NUCLEOTIDE SEQUENCE [LARGE SCALE GENOMIC DNA]</scope>
    <source>
        <strain evidence="3 4">JCM 18817</strain>
    </source>
</reference>
<gene>
    <name evidence="2 3" type="primary">mtnA</name>
    <name evidence="3" type="ORF">FRX97_01190</name>
</gene>
<dbReference type="SUPFAM" id="SSF100950">
    <property type="entry name" value="NagB/RpiA/CoA transferase-like"/>
    <property type="match status" value="1"/>
</dbReference>
<dbReference type="Gene3D" id="1.20.120.420">
    <property type="entry name" value="translation initiation factor eif-2b, domain 1"/>
    <property type="match status" value="1"/>
</dbReference>
<dbReference type="OrthoDB" id="9803436at2"/>
<dbReference type="FunFam" id="1.20.120.420:FF:000003">
    <property type="entry name" value="Methylthioribose-1-phosphate isomerase"/>
    <property type="match status" value="1"/>
</dbReference>
<evidence type="ECO:0000256" key="2">
    <source>
        <dbReference type="HAMAP-Rule" id="MF_01678"/>
    </source>
</evidence>
<comment type="function">
    <text evidence="2">Catalyzes the interconversion of methylthioribose-1-phosphate (MTR-1-P) into methylthioribulose-1-phosphate (MTRu-1-P).</text>
</comment>
<dbReference type="HAMAP" id="MF_01678">
    <property type="entry name" value="Salvage_MtnA"/>
    <property type="match status" value="1"/>
</dbReference>
<dbReference type="PANTHER" id="PTHR43475:SF1">
    <property type="entry name" value="METHYLTHIORIBOSE-1-PHOSPHATE ISOMERASE"/>
    <property type="match status" value="1"/>
</dbReference>
<dbReference type="NCBIfam" id="NF004326">
    <property type="entry name" value="PRK05720.1"/>
    <property type="match status" value="1"/>
</dbReference>
<dbReference type="Proteomes" id="UP000321168">
    <property type="component" value="Unassembled WGS sequence"/>
</dbReference>
<feature type="binding site" evidence="2">
    <location>
        <position position="210"/>
    </location>
    <ligand>
        <name>substrate</name>
    </ligand>
</feature>
<accession>A0A5C6VJ62</accession>
<feature type="site" description="Transition state stabilizer" evidence="2">
    <location>
        <position position="171"/>
    </location>
</feature>
<keyword evidence="1 2" id="KW-0413">Isomerase</keyword>
<comment type="pathway">
    <text evidence="2">Amino-acid biosynthesis; L-methionine biosynthesis via salvage pathway; L-methionine from S-methyl-5-thio-alpha-D-ribose 1-phosphate: step 1/6.</text>
</comment>
<evidence type="ECO:0000313" key="3">
    <source>
        <dbReference type="EMBL" id="TXC85267.1"/>
    </source>
</evidence>
<feature type="active site" description="Proton donor" evidence="2">
    <location>
        <position position="251"/>
    </location>
</feature>
<dbReference type="Gene3D" id="3.40.50.10470">
    <property type="entry name" value="Translation initiation factor eif-2b, domain 2"/>
    <property type="match status" value="1"/>
</dbReference>
<dbReference type="EC" id="5.3.1.23" evidence="2"/>
<feature type="binding site" evidence="2">
    <location>
        <begin position="261"/>
        <end position="262"/>
    </location>
    <ligand>
        <name>substrate</name>
    </ligand>
</feature>
<evidence type="ECO:0000313" key="4">
    <source>
        <dbReference type="Proteomes" id="UP000321168"/>
    </source>
</evidence>
<dbReference type="AlphaFoldDB" id="A0A5C6VJ62"/>
<dbReference type="InterPro" id="IPR037171">
    <property type="entry name" value="NagB/RpiA_transferase-like"/>
</dbReference>
<keyword evidence="2" id="KW-0028">Amino-acid biosynthesis</keyword>
<feature type="binding site" evidence="2">
    <location>
        <begin position="54"/>
        <end position="56"/>
    </location>
    <ligand>
        <name>substrate</name>
    </ligand>
</feature>
<organism evidence="3 4">
    <name type="scientific">Luteibaculum oceani</name>
    <dbReference type="NCBI Taxonomy" id="1294296"/>
    <lineage>
        <taxon>Bacteria</taxon>
        <taxon>Pseudomonadati</taxon>
        <taxon>Bacteroidota</taxon>
        <taxon>Flavobacteriia</taxon>
        <taxon>Flavobacteriales</taxon>
        <taxon>Luteibaculaceae</taxon>
        <taxon>Luteibaculum</taxon>
    </lineage>
</organism>
<feature type="binding site" evidence="2">
    <location>
        <position position="94"/>
    </location>
    <ligand>
        <name>substrate</name>
    </ligand>
</feature>
<dbReference type="EMBL" id="VORB01000001">
    <property type="protein sequence ID" value="TXC85267.1"/>
    <property type="molecule type" value="Genomic_DNA"/>
</dbReference>
<dbReference type="NCBIfam" id="TIGR00512">
    <property type="entry name" value="salvage_mtnA"/>
    <property type="match status" value="1"/>
</dbReference>
<dbReference type="InterPro" id="IPR005251">
    <property type="entry name" value="IF-M1Pi"/>
</dbReference>
<comment type="similarity">
    <text evidence="2">Belongs to the EIF-2B alpha/beta/delta subunits family. MtnA subfamily.</text>
</comment>
<dbReference type="InterPro" id="IPR011559">
    <property type="entry name" value="Initiation_fac_2B_a/b/d"/>
</dbReference>
<sequence>MKLNGRSGRTIWFDDNKKHTIYTYDQRKFPHKTEVYEIKDSETAAKAIEKMVVRGAPLIGITAAFGVYLACFETQGDQTFTYVQERINRLRQTRPTAVNLFWALNEQEKVLLENKDLGHYELADLLFDNAVRMMKEDEAACKAIGEYGLSIIEELAATKEDGEPVHILTHCNAGWLACIDWGTATSPIYQAHEKGINVHVWVDETRPRNQGANLTAFELQQQGVPHHLITDNAGGLLMRNGMVDLVIVGADRVSRNGDVANKIGTYLKALAANDNHIPFYVALPSSTIDTAIASGDEIKIENRSDKEVKYVYGKNKAGAMDKVLICPEETPGYNPGFDITPAHLISGLITENGIKTASEEGVSQCFMSVEL</sequence>
<dbReference type="GO" id="GO:0046523">
    <property type="term" value="F:S-methyl-5-thioribose-1-phosphate isomerase activity"/>
    <property type="evidence" value="ECO:0007669"/>
    <property type="project" value="UniProtKB-UniRule"/>
</dbReference>
<protein>
    <recommendedName>
        <fullName evidence="2">Methylthioribose-1-phosphate isomerase</fullName>
        <shortName evidence="2">M1Pi</shortName>
        <shortName evidence="2">MTR-1-P isomerase</shortName>
        <ecNumber evidence="2">5.3.1.23</ecNumber>
    </recommendedName>
    <alternativeName>
        <fullName evidence="2">S-methyl-5-thioribose-1-phosphate isomerase</fullName>
    </alternativeName>
</protein>
<comment type="caution">
    <text evidence="3">The sequence shown here is derived from an EMBL/GenBank/DDBJ whole genome shotgun (WGS) entry which is preliminary data.</text>
</comment>
<comment type="catalytic activity">
    <reaction evidence="2">
        <text>5-(methylsulfanyl)-alpha-D-ribose 1-phosphate = 5-(methylsulfanyl)-D-ribulose 1-phosphate</text>
        <dbReference type="Rhea" id="RHEA:19989"/>
        <dbReference type="ChEBI" id="CHEBI:58533"/>
        <dbReference type="ChEBI" id="CHEBI:58548"/>
        <dbReference type="EC" id="5.3.1.23"/>
    </reaction>
</comment>
<dbReference type="InterPro" id="IPR027363">
    <property type="entry name" value="M1Pi_N"/>
</dbReference>
<evidence type="ECO:0000256" key="1">
    <source>
        <dbReference type="ARBA" id="ARBA00023235"/>
    </source>
</evidence>
<dbReference type="FunFam" id="3.40.50.10470:FF:000006">
    <property type="entry name" value="Methylthioribose-1-phosphate isomerase"/>
    <property type="match status" value="1"/>
</dbReference>
<dbReference type="PANTHER" id="PTHR43475">
    <property type="entry name" value="METHYLTHIORIBOSE-1-PHOSPHATE ISOMERASE"/>
    <property type="match status" value="1"/>
</dbReference>
<dbReference type="GO" id="GO:0019509">
    <property type="term" value="P:L-methionine salvage from methylthioadenosine"/>
    <property type="evidence" value="ECO:0007669"/>
    <property type="project" value="UniProtKB-UniRule"/>
</dbReference>
<dbReference type="InterPro" id="IPR042529">
    <property type="entry name" value="IF_2B-like_C"/>
</dbReference>
<proteinExistence type="inferred from homology"/>